<feature type="domain" description="AB hydrolase-1" evidence="3">
    <location>
        <begin position="98"/>
        <end position="335"/>
    </location>
</feature>
<keyword evidence="4" id="KW-0378">Hydrolase</keyword>
<gene>
    <name evidence="4" type="ORF">KR51_00025030</name>
</gene>
<dbReference type="PANTHER" id="PTHR10794">
    <property type="entry name" value="ABHYDROLASE DOMAIN-CONTAINING PROTEIN"/>
    <property type="match status" value="1"/>
</dbReference>
<dbReference type="Pfam" id="PF12697">
    <property type="entry name" value="Abhydrolase_6"/>
    <property type="match status" value="1"/>
</dbReference>
<evidence type="ECO:0000256" key="2">
    <source>
        <dbReference type="PIRSR" id="PIRSR005211-1"/>
    </source>
</evidence>
<accession>U5DK40</accession>
<comment type="similarity">
    <text evidence="1">Belongs to the AB hydrolase superfamily. AB hydrolase 4 family.</text>
</comment>
<reference evidence="4 5" key="1">
    <citation type="submission" date="2013-05" db="EMBL/GenBank/DDBJ databases">
        <title>Draft genome sequence of Rubidibacter lacunae KORDI 51-2.</title>
        <authorList>
            <person name="Choi D.H."/>
            <person name="Noh J.H."/>
            <person name="Kwon K.-K."/>
            <person name="Lee J.-H."/>
            <person name="Ryu J.-Y."/>
        </authorList>
    </citation>
    <scope>NUCLEOTIDE SEQUENCE [LARGE SCALE GENOMIC DNA]</scope>
    <source>
        <strain evidence="4 5">KORDI 51-2</strain>
    </source>
</reference>
<sequence>MFPLSDRLPSPKLSPASGVLPYRPPRYLRDGLVQTLAVSLWYGRSWCWWGDRVSWMRSLPHVPWQEKVFRGAEDVPLWGIWSCPPQAIGTLILNYGIAGTTQTAWYAHALARKVHARGFAVLLYDWRSHGRTASLSPVPSSDGWREGSDQVQLASQLVALGCPSAVILVGFSLGGQLALWGLKAAAAEGSTSIRGAVVLSPNLESDRSLTHLESTRAGRAIASNLTRELQRAARDRQRDFPDAIAPESVARIDSIRAFDRELVVDYYGFASVEDYYRRTSGLYLLDKLALPYLVIYAADDPMFDPTLVPELAARVAANPLGRLLLTANGGHVAHVGLPAMGEDEFWGLNRMVDFCVQLATGYIRVGCARGRSCR</sequence>
<dbReference type="RefSeq" id="WP_022607803.1">
    <property type="nucleotide sequence ID" value="NZ_ASSJ01000062.1"/>
</dbReference>
<dbReference type="STRING" id="582515.KR51_00025030"/>
<dbReference type="AlphaFoldDB" id="U5DK40"/>
<dbReference type="Proteomes" id="UP000016960">
    <property type="component" value="Unassembled WGS sequence"/>
</dbReference>
<dbReference type="GO" id="GO:0034338">
    <property type="term" value="F:short-chain carboxylesterase activity"/>
    <property type="evidence" value="ECO:0007669"/>
    <property type="project" value="TreeGrafter"/>
</dbReference>
<dbReference type="InterPro" id="IPR029058">
    <property type="entry name" value="AB_hydrolase_fold"/>
</dbReference>
<proteinExistence type="inferred from homology"/>
<dbReference type="Gene3D" id="3.40.50.1820">
    <property type="entry name" value="alpha/beta hydrolase"/>
    <property type="match status" value="1"/>
</dbReference>
<dbReference type="eggNOG" id="COG0429">
    <property type="taxonomic scope" value="Bacteria"/>
</dbReference>
<keyword evidence="5" id="KW-1185">Reference proteome</keyword>
<dbReference type="SUPFAM" id="SSF53474">
    <property type="entry name" value="alpha/beta-Hydrolases"/>
    <property type="match status" value="1"/>
</dbReference>
<dbReference type="GO" id="GO:0047372">
    <property type="term" value="F:monoacylglycerol lipase activity"/>
    <property type="evidence" value="ECO:0007669"/>
    <property type="project" value="TreeGrafter"/>
</dbReference>
<comment type="caution">
    <text evidence="4">The sequence shown here is derived from an EMBL/GenBank/DDBJ whole genome shotgun (WGS) entry which is preliminary data.</text>
</comment>
<dbReference type="InterPro" id="IPR000073">
    <property type="entry name" value="AB_hydrolase_1"/>
</dbReference>
<dbReference type="InterPro" id="IPR050960">
    <property type="entry name" value="AB_hydrolase_4_sf"/>
</dbReference>
<evidence type="ECO:0000313" key="5">
    <source>
        <dbReference type="Proteomes" id="UP000016960"/>
    </source>
</evidence>
<dbReference type="EMBL" id="ASSJ01000062">
    <property type="protein sequence ID" value="ERN40944.1"/>
    <property type="molecule type" value="Genomic_DNA"/>
</dbReference>
<name>U5DK40_9CHRO</name>
<evidence type="ECO:0000256" key="1">
    <source>
        <dbReference type="ARBA" id="ARBA00010884"/>
    </source>
</evidence>
<dbReference type="PANTHER" id="PTHR10794:SF94">
    <property type="entry name" value="ESTERASE YHET-RELATED"/>
    <property type="match status" value="1"/>
</dbReference>
<evidence type="ECO:0000313" key="4">
    <source>
        <dbReference type="EMBL" id="ERN40944.1"/>
    </source>
</evidence>
<feature type="active site" description="Charge relay system" evidence="2">
    <location>
        <position position="331"/>
    </location>
</feature>
<feature type="active site" description="Charge relay system" evidence="2">
    <location>
        <position position="172"/>
    </location>
</feature>
<protein>
    <submittedName>
        <fullName evidence="4">Putative hydrolase of the alpha/beta-hydrolase fold protein</fullName>
    </submittedName>
</protein>
<dbReference type="InterPro" id="IPR012020">
    <property type="entry name" value="ABHD4"/>
</dbReference>
<dbReference type="PIRSF" id="PIRSF005211">
    <property type="entry name" value="Ab_hydro_YheT"/>
    <property type="match status" value="1"/>
</dbReference>
<organism evidence="4 5">
    <name type="scientific">Rubidibacter lacunae KORDI 51-2</name>
    <dbReference type="NCBI Taxonomy" id="582515"/>
    <lineage>
        <taxon>Bacteria</taxon>
        <taxon>Bacillati</taxon>
        <taxon>Cyanobacteriota</taxon>
        <taxon>Cyanophyceae</taxon>
        <taxon>Oscillatoriophycideae</taxon>
        <taxon>Chroococcales</taxon>
        <taxon>Aphanothecaceae</taxon>
        <taxon>Rubidibacter</taxon>
    </lineage>
</organism>
<dbReference type="InParanoid" id="U5DK40"/>
<evidence type="ECO:0000259" key="3">
    <source>
        <dbReference type="Pfam" id="PF12697"/>
    </source>
</evidence>
<feature type="active site" description="Charge relay system" evidence="2">
    <location>
        <position position="300"/>
    </location>
</feature>